<evidence type="ECO:0000256" key="1">
    <source>
        <dbReference type="SAM" id="SignalP"/>
    </source>
</evidence>
<evidence type="ECO:0000313" key="3">
    <source>
        <dbReference type="Proteomes" id="UP000005408"/>
    </source>
</evidence>
<accession>A0A8W8LWZ1</accession>
<protein>
    <recommendedName>
        <fullName evidence="4">IGFBP N-terminal domain-containing protein</fullName>
    </recommendedName>
</protein>
<dbReference type="InterPro" id="IPR009030">
    <property type="entry name" value="Growth_fac_rcpt_cys_sf"/>
</dbReference>
<dbReference type="Proteomes" id="UP000005408">
    <property type="component" value="Unassembled WGS sequence"/>
</dbReference>
<dbReference type="AlphaFoldDB" id="A0A8W8LWZ1"/>
<reference evidence="2" key="1">
    <citation type="submission" date="2022-08" db="UniProtKB">
        <authorList>
            <consortium name="EnsemblMetazoa"/>
        </authorList>
    </citation>
    <scope>IDENTIFICATION</scope>
    <source>
        <strain evidence="2">05x7-T-G4-1.051#20</strain>
    </source>
</reference>
<dbReference type="EnsemblMetazoa" id="G30505.8">
    <property type="protein sequence ID" value="G30505.8:cds"/>
    <property type="gene ID" value="G30505"/>
</dbReference>
<proteinExistence type="predicted"/>
<sequence length="86" mass="9636">MENCCILRLFILVSLGSSMTLACGKCDPDVPCPPLPSKNCDVVQRPCHCCRECARRLGDNCSWATARVIQPIVVENTDVMERRQRI</sequence>
<feature type="chain" id="PRO_5036454187" description="IGFBP N-terminal domain-containing protein" evidence="1">
    <location>
        <begin position="25"/>
        <end position="86"/>
    </location>
</feature>
<keyword evidence="3" id="KW-1185">Reference proteome</keyword>
<feature type="signal peptide" evidence="1">
    <location>
        <begin position="1"/>
        <end position="24"/>
    </location>
</feature>
<evidence type="ECO:0000313" key="2">
    <source>
        <dbReference type="EnsemblMetazoa" id="G30505.8:cds"/>
    </source>
</evidence>
<organism evidence="2 3">
    <name type="scientific">Magallana gigas</name>
    <name type="common">Pacific oyster</name>
    <name type="synonym">Crassostrea gigas</name>
    <dbReference type="NCBI Taxonomy" id="29159"/>
    <lineage>
        <taxon>Eukaryota</taxon>
        <taxon>Metazoa</taxon>
        <taxon>Spiralia</taxon>
        <taxon>Lophotrochozoa</taxon>
        <taxon>Mollusca</taxon>
        <taxon>Bivalvia</taxon>
        <taxon>Autobranchia</taxon>
        <taxon>Pteriomorphia</taxon>
        <taxon>Ostreida</taxon>
        <taxon>Ostreoidea</taxon>
        <taxon>Ostreidae</taxon>
        <taxon>Magallana</taxon>
    </lineage>
</organism>
<dbReference type="SUPFAM" id="SSF57184">
    <property type="entry name" value="Growth factor receptor domain"/>
    <property type="match status" value="1"/>
</dbReference>
<evidence type="ECO:0008006" key="4">
    <source>
        <dbReference type="Google" id="ProtNLM"/>
    </source>
</evidence>
<name>A0A8W8LWZ1_MAGGI</name>
<keyword evidence="1" id="KW-0732">Signal</keyword>